<feature type="region of interest" description="Disordered" evidence="1">
    <location>
        <begin position="208"/>
        <end position="232"/>
    </location>
</feature>
<feature type="signal peptide" evidence="2">
    <location>
        <begin position="1"/>
        <end position="30"/>
    </location>
</feature>
<sequence>MKVTSKCGDSAIAALLLTASLFVIQQSTKAGVVNADSPSCPTTLEIDAPPFDFTCQNSCADGPAGLVGPGVLTNDVEARCVGMVGIMASAYNGLTEEEQDRVFLLSVGMESFSDLDSNFCKGFATCHDEALSPWWTSWGANQRDVYFYIKNDDDNWEYYCRYSMNTNNAEFDDTIREMLSVTEEVEVEVVEVEDDETGNVTTSLVEPSLPDDSNTTIATPEDSDPAPPMATAPVPIVSENVGSYVSSSNFNSFSNTLSLLVLSMTSLGWSIL</sequence>
<name>A0A1E7FP80_9STRA</name>
<accession>A0A1E7FP80</accession>
<keyword evidence="4" id="KW-1185">Reference proteome</keyword>
<feature type="compositionally biased region" description="Polar residues" evidence="1">
    <location>
        <begin position="208"/>
        <end position="218"/>
    </location>
</feature>
<keyword evidence="2" id="KW-0732">Signal</keyword>
<dbReference type="InParanoid" id="A0A1E7FP80"/>
<reference evidence="3 4" key="1">
    <citation type="submission" date="2016-09" db="EMBL/GenBank/DDBJ databases">
        <title>Extensive genetic diversity and differential bi-allelic expression allows diatom success in the polar Southern Ocean.</title>
        <authorList>
            <consortium name="DOE Joint Genome Institute"/>
            <person name="Mock T."/>
            <person name="Otillar R.P."/>
            <person name="Strauss J."/>
            <person name="Dupont C."/>
            <person name="Frickenhaus S."/>
            <person name="Maumus F."/>
            <person name="Mcmullan M."/>
            <person name="Sanges R."/>
            <person name="Schmutz J."/>
            <person name="Toseland A."/>
            <person name="Valas R."/>
            <person name="Veluchamy A."/>
            <person name="Ward B.J."/>
            <person name="Allen A."/>
            <person name="Barry K."/>
            <person name="Falciatore A."/>
            <person name="Ferrante M."/>
            <person name="Fortunato A.E."/>
            <person name="Gloeckner G."/>
            <person name="Gruber A."/>
            <person name="Hipkin R."/>
            <person name="Janech M."/>
            <person name="Kroth P."/>
            <person name="Leese F."/>
            <person name="Lindquist E."/>
            <person name="Lyon B.R."/>
            <person name="Martin J."/>
            <person name="Mayer C."/>
            <person name="Parker M."/>
            <person name="Quesneville H."/>
            <person name="Raymond J."/>
            <person name="Uhlig C."/>
            <person name="Valentin K.U."/>
            <person name="Worden A.Z."/>
            <person name="Armbrust E.V."/>
            <person name="Bowler C."/>
            <person name="Green B."/>
            <person name="Moulton V."/>
            <person name="Van Oosterhout C."/>
            <person name="Grigoriev I."/>
        </authorList>
    </citation>
    <scope>NUCLEOTIDE SEQUENCE [LARGE SCALE GENOMIC DNA]</scope>
    <source>
        <strain evidence="3 4">CCMP1102</strain>
    </source>
</reference>
<dbReference type="Proteomes" id="UP000095751">
    <property type="component" value="Unassembled WGS sequence"/>
</dbReference>
<protein>
    <submittedName>
        <fullName evidence="3">Uncharacterized protein</fullName>
    </submittedName>
</protein>
<evidence type="ECO:0000256" key="2">
    <source>
        <dbReference type="SAM" id="SignalP"/>
    </source>
</evidence>
<dbReference type="KEGG" id="fcy:FRACYDRAFT_235997"/>
<dbReference type="OrthoDB" id="10537712at2759"/>
<organism evidence="3 4">
    <name type="scientific">Fragilariopsis cylindrus CCMP1102</name>
    <dbReference type="NCBI Taxonomy" id="635003"/>
    <lineage>
        <taxon>Eukaryota</taxon>
        <taxon>Sar</taxon>
        <taxon>Stramenopiles</taxon>
        <taxon>Ochrophyta</taxon>
        <taxon>Bacillariophyta</taxon>
        <taxon>Bacillariophyceae</taxon>
        <taxon>Bacillariophycidae</taxon>
        <taxon>Bacillariales</taxon>
        <taxon>Bacillariaceae</taxon>
        <taxon>Fragilariopsis</taxon>
    </lineage>
</organism>
<feature type="chain" id="PRO_5009193392" evidence="2">
    <location>
        <begin position="31"/>
        <end position="272"/>
    </location>
</feature>
<gene>
    <name evidence="3" type="ORF">FRACYDRAFT_235997</name>
</gene>
<dbReference type="AlphaFoldDB" id="A0A1E7FP80"/>
<proteinExistence type="predicted"/>
<dbReference type="EMBL" id="KV784355">
    <property type="protein sequence ID" value="OEU19934.1"/>
    <property type="molecule type" value="Genomic_DNA"/>
</dbReference>
<evidence type="ECO:0000313" key="4">
    <source>
        <dbReference type="Proteomes" id="UP000095751"/>
    </source>
</evidence>
<evidence type="ECO:0000313" key="3">
    <source>
        <dbReference type="EMBL" id="OEU19934.1"/>
    </source>
</evidence>
<evidence type="ECO:0000256" key="1">
    <source>
        <dbReference type="SAM" id="MobiDB-lite"/>
    </source>
</evidence>